<sequence>MFYDKFVSLCASAGKKPTPVAQELGISKGTAASWKRRGNDPTDAYLVKIANYFGVSVDDLRGDAENEKKVTTQGGDLSDYDSALLTWFHSLPEEKRRAILISQDAPKELLD</sequence>
<evidence type="ECO:0000313" key="2">
    <source>
        <dbReference type="EMBL" id="DAE22758.1"/>
    </source>
</evidence>
<dbReference type="PROSITE" id="PS50943">
    <property type="entry name" value="HTH_CROC1"/>
    <property type="match status" value="1"/>
</dbReference>
<dbReference type="Pfam" id="PF01381">
    <property type="entry name" value="HTH_3"/>
    <property type="match status" value="1"/>
</dbReference>
<dbReference type="CDD" id="cd00093">
    <property type="entry name" value="HTH_XRE"/>
    <property type="match status" value="1"/>
</dbReference>
<dbReference type="SUPFAM" id="SSF47413">
    <property type="entry name" value="lambda repressor-like DNA-binding domains"/>
    <property type="match status" value="1"/>
</dbReference>
<dbReference type="InterPro" id="IPR001387">
    <property type="entry name" value="Cro/C1-type_HTH"/>
</dbReference>
<name>A0A8S5QU74_9CAUD</name>
<feature type="domain" description="HTH cro/C1-type" evidence="1">
    <location>
        <begin position="20"/>
        <end position="60"/>
    </location>
</feature>
<dbReference type="GO" id="GO:0003677">
    <property type="term" value="F:DNA binding"/>
    <property type="evidence" value="ECO:0007669"/>
    <property type="project" value="InterPro"/>
</dbReference>
<reference evidence="2" key="1">
    <citation type="journal article" date="2021" name="Proc. Natl. Acad. Sci. U.S.A.">
        <title>A Catalog of Tens of Thousands of Viruses from Human Metagenomes Reveals Hidden Associations with Chronic Diseases.</title>
        <authorList>
            <person name="Tisza M.J."/>
            <person name="Buck C.B."/>
        </authorList>
    </citation>
    <scope>NUCLEOTIDE SEQUENCE</scope>
    <source>
        <strain evidence="2">Ct2hZ16</strain>
    </source>
</reference>
<evidence type="ECO:0000259" key="1">
    <source>
        <dbReference type="PROSITE" id="PS50943"/>
    </source>
</evidence>
<dbReference type="SMART" id="SM00530">
    <property type="entry name" value="HTH_XRE"/>
    <property type="match status" value="1"/>
</dbReference>
<dbReference type="Gene3D" id="1.10.260.40">
    <property type="entry name" value="lambda repressor-like DNA-binding domains"/>
    <property type="match status" value="1"/>
</dbReference>
<organism evidence="2">
    <name type="scientific">Siphoviridae sp. ct2hZ16</name>
    <dbReference type="NCBI Taxonomy" id="2826276"/>
    <lineage>
        <taxon>Viruses</taxon>
        <taxon>Duplodnaviria</taxon>
        <taxon>Heunggongvirae</taxon>
        <taxon>Uroviricota</taxon>
        <taxon>Caudoviricetes</taxon>
    </lineage>
</organism>
<dbReference type="InterPro" id="IPR010982">
    <property type="entry name" value="Lambda_DNA-bd_dom_sf"/>
</dbReference>
<proteinExistence type="predicted"/>
<accession>A0A8S5QU74</accession>
<dbReference type="EMBL" id="BK015739">
    <property type="protein sequence ID" value="DAE22758.1"/>
    <property type="molecule type" value="Genomic_DNA"/>
</dbReference>
<protein>
    <submittedName>
        <fullName evidence="2">Helix-turn-helix domain protein</fullName>
    </submittedName>
</protein>